<dbReference type="EMBL" id="JAACXV010000415">
    <property type="protein sequence ID" value="KAF7277687.1"/>
    <property type="molecule type" value="Genomic_DNA"/>
</dbReference>
<feature type="compositionally biased region" description="Basic and acidic residues" evidence="1">
    <location>
        <begin position="69"/>
        <end position="94"/>
    </location>
</feature>
<organism evidence="2 3">
    <name type="scientific">Rhynchophorus ferrugineus</name>
    <name type="common">Red palm weevil</name>
    <name type="synonym">Curculio ferrugineus</name>
    <dbReference type="NCBI Taxonomy" id="354439"/>
    <lineage>
        <taxon>Eukaryota</taxon>
        <taxon>Metazoa</taxon>
        <taxon>Ecdysozoa</taxon>
        <taxon>Arthropoda</taxon>
        <taxon>Hexapoda</taxon>
        <taxon>Insecta</taxon>
        <taxon>Pterygota</taxon>
        <taxon>Neoptera</taxon>
        <taxon>Endopterygota</taxon>
        <taxon>Coleoptera</taxon>
        <taxon>Polyphaga</taxon>
        <taxon>Cucujiformia</taxon>
        <taxon>Curculionidae</taxon>
        <taxon>Dryophthorinae</taxon>
        <taxon>Rhynchophorus</taxon>
    </lineage>
</organism>
<reference evidence="2" key="1">
    <citation type="submission" date="2020-08" db="EMBL/GenBank/DDBJ databases">
        <title>Genome sequencing and assembly of the red palm weevil Rhynchophorus ferrugineus.</title>
        <authorList>
            <person name="Dias G.B."/>
            <person name="Bergman C.M."/>
            <person name="Manee M."/>
        </authorList>
    </citation>
    <scope>NUCLEOTIDE SEQUENCE</scope>
    <source>
        <strain evidence="2">AA-2017</strain>
        <tissue evidence="2">Whole larva</tissue>
    </source>
</reference>
<name>A0A834IEP4_RHYFE</name>
<evidence type="ECO:0000256" key="1">
    <source>
        <dbReference type="SAM" id="MobiDB-lite"/>
    </source>
</evidence>
<accession>A0A834IEP4</accession>
<evidence type="ECO:0000313" key="2">
    <source>
        <dbReference type="EMBL" id="KAF7277687.1"/>
    </source>
</evidence>
<feature type="region of interest" description="Disordered" evidence="1">
    <location>
        <begin position="19"/>
        <end position="41"/>
    </location>
</feature>
<dbReference type="AlphaFoldDB" id="A0A834IEP4"/>
<gene>
    <name evidence="2" type="ORF">GWI33_009298</name>
</gene>
<dbReference type="Proteomes" id="UP000625711">
    <property type="component" value="Unassembled WGS sequence"/>
</dbReference>
<sequence length="123" mass="14049">MEFNKRTWFQPRDIKTHARHNYLSRSPDSPPPPPLNPLNLGRWAIDQSKRDPGKPSLVAVATVRDIRLSLRRSRGPDGRSEPAGRHSRVFEIKEGTVMPSPNLDAPTMRSKVLVVFRWFPSTL</sequence>
<keyword evidence="3" id="KW-1185">Reference proteome</keyword>
<comment type="caution">
    <text evidence="2">The sequence shown here is derived from an EMBL/GenBank/DDBJ whole genome shotgun (WGS) entry which is preliminary data.</text>
</comment>
<evidence type="ECO:0000313" key="3">
    <source>
        <dbReference type="Proteomes" id="UP000625711"/>
    </source>
</evidence>
<protein>
    <submittedName>
        <fullName evidence="2">Uncharacterized protein</fullName>
    </submittedName>
</protein>
<feature type="region of interest" description="Disordered" evidence="1">
    <location>
        <begin position="69"/>
        <end position="104"/>
    </location>
</feature>
<proteinExistence type="predicted"/>